<comment type="caution">
    <text evidence="2">The sequence shown here is derived from an EMBL/GenBank/DDBJ whole genome shotgun (WGS) entry which is preliminary data.</text>
</comment>
<sequence>MSSEIMIMTAQEVAELLRISRATVTRLAQRGELARIPVAGRLLFTRLEVTRFVSGQRQNGAPL</sequence>
<dbReference type="Pfam" id="PF12728">
    <property type="entry name" value="HTH_17"/>
    <property type="match status" value="1"/>
</dbReference>
<dbReference type="SUPFAM" id="SSF46955">
    <property type="entry name" value="Putative DNA-binding domain"/>
    <property type="match status" value="1"/>
</dbReference>
<dbReference type="InterPro" id="IPR041657">
    <property type="entry name" value="HTH_17"/>
</dbReference>
<dbReference type="RefSeq" id="WP_191126000.1">
    <property type="nucleotide sequence ID" value="NZ_JACXWY010000037.1"/>
</dbReference>
<evidence type="ECO:0000313" key="3">
    <source>
        <dbReference type="Proteomes" id="UP000619295"/>
    </source>
</evidence>
<evidence type="ECO:0000259" key="1">
    <source>
        <dbReference type="Pfam" id="PF12728"/>
    </source>
</evidence>
<dbReference type="EMBL" id="JACXWY010000037">
    <property type="protein sequence ID" value="MBD3849408.1"/>
    <property type="molecule type" value="Genomic_DNA"/>
</dbReference>
<feature type="domain" description="Helix-turn-helix" evidence="1">
    <location>
        <begin position="8"/>
        <end position="56"/>
    </location>
</feature>
<dbReference type="InterPro" id="IPR009061">
    <property type="entry name" value="DNA-bd_dom_put_sf"/>
</dbReference>
<dbReference type="NCBIfam" id="TIGR01764">
    <property type="entry name" value="excise"/>
    <property type="match status" value="1"/>
</dbReference>
<dbReference type="Proteomes" id="UP000619295">
    <property type="component" value="Unassembled WGS sequence"/>
</dbReference>
<proteinExistence type="predicted"/>
<reference evidence="2" key="1">
    <citation type="submission" date="2020-09" db="EMBL/GenBank/DDBJ databases">
        <title>Bosea spartocytisi sp. nov. a root nodule endophyte of Spartocytisus supranubius in the high mountain ecosystem fo the Teide National Park (Canary Islands, Spain).</title>
        <authorList>
            <person name="Pulido-Suarez L."/>
            <person name="Peix A."/>
            <person name="Igual J.M."/>
            <person name="Socas-Perez N."/>
            <person name="Velazquez E."/>
            <person name="Flores-Felix J.D."/>
            <person name="Leon-Barrios M."/>
        </authorList>
    </citation>
    <scope>NUCLEOTIDE SEQUENCE</scope>
    <source>
        <strain evidence="2">SSUT16</strain>
    </source>
</reference>
<dbReference type="InterPro" id="IPR010093">
    <property type="entry name" value="SinI_DNA-bd"/>
</dbReference>
<keyword evidence="3" id="KW-1185">Reference proteome</keyword>
<gene>
    <name evidence="2" type="ORF">IED13_27225</name>
</gene>
<organism evidence="2 3">
    <name type="scientific">Bosea spartocytisi</name>
    <dbReference type="NCBI Taxonomy" id="2773451"/>
    <lineage>
        <taxon>Bacteria</taxon>
        <taxon>Pseudomonadati</taxon>
        <taxon>Pseudomonadota</taxon>
        <taxon>Alphaproteobacteria</taxon>
        <taxon>Hyphomicrobiales</taxon>
        <taxon>Boseaceae</taxon>
        <taxon>Bosea</taxon>
    </lineage>
</organism>
<evidence type="ECO:0000313" key="2">
    <source>
        <dbReference type="EMBL" id="MBD3849408.1"/>
    </source>
</evidence>
<name>A0A927EDT5_9HYPH</name>
<dbReference type="AlphaFoldDB" id="A0A927EDT5"/>
<protein>
    <submittedName>
        <fullName evidence="2">Helix-turn-helix domain-containing protein</fullName>
    </submittedName>
</protein>
<dbReference type="GO" id="GO:0003677">
    <property type="term" value="F:DNA binding"/>
    <property type="evidence" value="ECO:0007669"/>
    <property type="project" value="InterPro"/>
</dbReference>
<accession>A0A927EDT5</accession>